<reference evidence="3" key="1">
    <citation type="journal article" date="2021" name="Elife">
        <title>Highly contiguous assemblies of 101 drosophilid genomes.</title>
        <authorList>
            <person name="Kim B.Y."/>
            <person name="Wang J.R."/>
            <person name="Miller D.E."/>
            <person name="Barmina O."/>
            <person name="Delaney E."/>
            <person name="Thompson A."/>
            <person name="Comeault A.A."/>
            <person name="Peede D."/>
            <person name="D'Agostino E.R."/>
            <person name="Pelaez J."/>
            <person name="Aguilar J.M."/>
            <person name="Haji D."/>
            <person name="Matsunaga T."/>
            <person name="Armstrong E.E."/>
            <person name="Zych M."/>
            <person name="Ogawa Y."/>
            <person name="Stamenkovic-Radak M."/>
            <person name="Jelic M."/>
            <person name="Veselinovic M.S."/>
            <person name="Tanaskovic M."/>
            <person name="Eric P."/>
            <person name="Gao J.J."/>
            <person name="Katoh T.K."/>
            <person name="Toda M.J."/>
            <person name="Watabe H."/>
            <person name="Watada M."/>
            <person name="Davis J.S."/>
            <person name="Moyle L.C."/>
            <person name="Manoli G."/>
            <person name="Bertolini E."/>
            <person name="Kostal V."/>
            <person name="Hawley R.S."/>
            <person name="Takahashi A."/>
            <person name="Jones C.D."/>
            <person name="Price D.K."/>
            <person name="Whiteman N."/>
            <person name="Kopp A."/>
            <person name="Matute D.R."/>
            <person name="Petrov D.A."/>
        </authorList>
    </citation>
    <scope>NUCLEOTIDE SEQUENCE [LARGE SCALE GENOMIC DNA]</scope>
</reference>
<evidence type="ECO:0000313" key="2">
    <source>
        <dbReference type="EnsemblMetazoa" id="XP_044316112.1"/>
    </source>
</evidence>
<proteinExistence type="predicted"/>
<sequence length="83" mass="9115">MKIHLIIVSILFAISAAEDECRACDWKSDIHCGKVADGTCVFSALNRCQVERVSCLRDQKGLPPFTEISKGKCSKSTPKCTKP</sequence>
<protein>
    <recommendedName>
        <fullName evidence="4">Accessory gland protein Acp63F-like</fullName>
    </recommendedName>
</protein>
<evidence type="ECO:0000313" key="3">
    <source>
        <dbReference type="Proteomes" id="UP001652680"/>
    </source>
</evidence>
<organism evidence="2 3">
    <name type="scientific">Drosophila rhopaloa</name>
    <name type="common">Fruit fly</name>
    <dbReference type="NCBI Taxonomy" id="1041015"/>
    <lineage>
        <taxon>Eukaryota</taxon>
        <taxon>Metazoa</taxon>
        <taxon>Ecdysozoa</taxon>
        <taxon>Arthropoda</taxon>
        <taxon>Hexapoda</taxon>
        <taxon>Insecta</taxon>
        <taxon>Pterygota</taxon>
        <taxon>Neoptera</taxon>
        <taxon>Endopterygota</taxon>
        <taxon>Diptera</taxon>
        <taxon>Brachycera</taxon>
        <taxon>Muscomorpha</taxon>
        <taxon>Ephydroidea</taxon>
        <taxon>Drosophilidae</taxon>
        <taxon>Drosophila</taxon>
        <taxon>Sophophora</taxon>
    </lineage>
</organism>
<dbReference type="GeneID" id="108041911"/>
<name>A0ABM5JBB2_DRORH</name>
<keyword evidence="1" id="KW-0732">Signal</keyword>
<feature type="chain" id="PRO_5046216532" description="Accessory gland protein Acp63F-like" evidence="1">
    <location>
        <begin position="18"/>
        <end position="83"/>
    </location>
</feature>
<feature type="signal peptide" evidence="1">
    <location>
        <begin position="1"/>
        <end position="17"/>
    </location>
</feature>
<keyword evidence="3" id="KW-1185">Reference proteome</keyword>
<dbReference type="RefSeq" id="XP_044316112.1">
    <property type="nucleotide sequence ID" value="XM_044460177.1"/>
</dbReference>
<dbReference type="Proteomes" id="UP001652680">
    <property type="component" value="Unassembled WGS sequence"/>
</dbReference>
<evidence type="ECO:0000256" key="1">
    <source>
        <dbReference type="SAM" id="SignalP"/>
    </source>
</evidence>
<evidence type="ECO:0008006" key="4">
    <source>
        <dbReference type="Google" id="ProtNLM"/>
    </source>
</evidence>
<accession>A0ABM5JBB2</accession>
<dbReference type="EnsemblMetazoa" id="XM_044460177.1">
    <property type="protein sequence ID" value="XP_044316112.1"/>
    <property type="gene ID" value="LOC108041911"/>
</dbReference>
<reference evidence="2" key="2">
    <citation type="submission" date="2025-05" db="UniProtKB">
        <authorList>
            <consortium name="EnsemblMetazoa"/>
        </authorList>
    </citation>
    <scope>IDENTIFICATION</scope>
</reference>